<accession>A0A098M6Z5</accession>
<dbReference type="Gene3D" id="1.10.357.140">
    <property type="entry name" value="UbiA prenyltransferase"/>
    <property type="match status" value="1"/>
</dbReference>
<dbReference type="RefSeq" id="WP_036657186.1">
    <property type="nucleotide sequence ID" value="NZ_JQCR01000003.1"/>
</dbReference>
<dbReference type="STRING" id="268407.PWYN_25035"/>
<dbReference type="InterPro" id="IPR044878">
    <property type="entry name" value="UbiA_sf"/>
</dbReference>
<feature type="transmembrane region" description="Helical" evidence="10">
    <location>
        <begin position="204"/>
        <end position="228"/>
    </location>
</feature>
<evidence type="ECO:0000256" key="5">
    <source>
        <dbReference type="ARBA" id="ARBA00022679"/>
    </source>
</evidence>
<comment type="caution">
    <text evidence="11">The sequence shown here is derived from an EMBL/GenBank/DDBJ whole genome shotgun (WGS) entry which is preliminary data.</text>
</comment>
<evidence type="ECO:0000256" key="2">
    <source>
        <dbReference type="ARBA" id="ARBA00004141"/>
    </source>
</evidence>
<dbReference type="InterPro" id="IPR039653">
    <property type="entry name" value="Prenyltransferase"/>
</dbReference>
<evidence type="ECO:0000313" key="11">
    <source>
        <dbReference type="EMBL" id="KGE17823.1"/>
    </source>
</evidence>
<evidence type="ECO:0000313" key="12">
    <source>
        <dbReference type="Proteomes" id="UP000029734"/>
    </source>
</evidence>
<gene>
    <name evidence="11" type="ORF">PWYN_25035</name>
</gene>
<keyword evidence="4" id="KW-0997">Cell inner membrane</keyword>
<dbReference type="Proteomes" id="UP000029734">
    <property type="component" value="Unassembled WGS sequence"/>
</dbReference>
<keyword evidence="4" id="KW-1003">Cell membrane</keyword>
<evidence type="ECO:0000256" key="9">
    <source>
        <dbReference type="ARBA" id="ARBA00034524"/>
    </source>
</evidence>
<comment type="similarity">
    <text evidence="3">Belongs to the UbiA prenyltransferase family.</text>
</comment>
<dbReference type="PANTHER" id="PTHR11048:SF28">
    <property type="entry name" value="4-HYDROXYBENZOATE POLYPRENYLTRANSFERASE, MITOCHONDRIAL"/>
    <property type="match status" value="1"/>
</dbReference>
<dbReference type="Gene3D" id="1.20.120.1780">
    <property type="entry name" value="UbiA prenyltransferase"/>
    <property type="match status" value="1"/>
</dbReference>
<sequence>MFKKMGIFLQMIKFEHTVFALPFAFMGALLGSVVMYGSLPSWSKIGWIVIAMFGARSAAMGLNRLIDRISDARNPRTAGRAIPAGLLKAGEVVLFIAISFFLLFWAAFKLNPLSTKLLPIAVFLLVFYSFTKRFTWACHIILGLTIALAPLGGWVAVTGTVDWTAMVFYFTIVFWTAGFDIIYSCQDVEFDTKEGLYSIPVRFGVANALLIARVFHILTGIGFVSLLFITDLSWWYVAGMLIAYIILFYEHHIVSPSDLSRLQTAFFTMNGVLSIVVFSFTLIDLVVQFYK</sequence>
<dbReference type="PANTHER" id="PTHR11048">
    <property type="entry name" value="PRENYLTRANSFERASES"/>
    <property type="match status" value="1"/>
</dbReference>
<feature type="transmembrane region" description="Helical" evidence="10">
    <location>
        <begin position="20"/>
        <end position="39"/>
    </location>
</feature>
<dbReference type="GO" id="GO:0006744">
    <property type="term" value="P:ubiquinone biosynthetic process"/>
    <property type="evidence" value="ECO:0007669"/>
    <property type="project" value="TreeGrafter"/>
</dbReference>
<feature type="transmembrane region" description="Helical" evidence="10">
    <location>
        <begin position="266"/>
        <end position="290"/>
    </location>
</feature>
<keyword evidence="5 11" id="KW-0808">Transferase</keyword>
<evidence type="ECO:0000256" key="6">
    <source>
        <dbReference type="ARBA" id="ARBA00022692"/>
    </source>
</evidence>
<keyword evidence="6 10" id="KW-0812">Transmembrane</keyword>
<evidence type="ECO:0000256" key="7">
    <source>
        <dbReference type="ARBA" id="ARBA00022989"/>
    </source>
</evidence>
<evidence type="ECO:0000256" key="1">
    <source>
        <dbReference type="ARBA" id="ARBA00001946"/>
    </source>
</evidence>
<dbReference type="InterPro" id="IPR000537">
    <property type="entry name" value="UbiA_prenyltransferase"/>
</dbReference>
<evidence type="ECO:0000256" key="4">
    <source>
        <dbReference type="ARBA" id="ARBA00022519"/>
    </source>
</evidence>
<feature type="transmembrane region" description="Helical" evidence="10">
    <location>
        <begin position="234"/>
        <end position="254"/>
    </location>
</feature>
<name>A0A098M6Z5_9BACL</name>
<dbReference type="OrthoDB" id="9782418at2"/>
<feature type="transmembrane region" description="Helical" evidence="10">
    <location>
        <begin position="163"/>
        <end position="183"/>
    </location>
</feature>
<dbReference type="InterPro" id="IPR006371">
    <property type="entry name" value="Polyprenyltransferase_UbiA-li"/>
</dbReference>
<reference evidence="11 12" key="2">
    <citation type="submission" date="2014-10" db="EMBL/GenBank/DDBJ databases">
        <title>Comparative genomics of the Paenibacillus odorifer group.</title>
        <authorList>
            <person name="Tsai Y.-C."/>
            <person name="Martin N."/>
            <person name="Korlach J."/>
            <person name="Wiedmann M."/>
        </authorList>
    </citation>
    <scope>NUCLEOTIDE SEQUENCE [LARGE SCALE GENOMIC DNA]</scope>
    <source>
        <strain evidence="11 12">DSM 18334</strain>
    </source>
</reference>
<protein>
    <recommendedName>
        <fullName evidence="9">4-hydroxybenzoate polyprenyltransferase</fullName>
        <ecNumber evidence="9">2.5.1.39</ecNumber>
    </recommendedName>
</protein>
<evidence type="ECO:0000256" key="10">
    <source>
        <dbReference type="SAM" id="Phobius"/>
    </source>
</evidence>
<comment type="subcellular location">
    <subcellularLocation>
        <location evidence="2">Membrane</location>
        <topology evidence="2">Multi-pass membrane protein</topology>
    </subcellularLocation>
</comment>
<dbReference type="Pfam" id="PF01040">
    <property type="entry name" value="UbiA"/>
    <property type="match status" value="1"/>
</dbReference>
<dbReference type="FunFam" id="1.20.120.1780:FF:000001">
    <property type="entry name" value="4-hydroxybenzoate octaprenyltransferase"/>
    <property type="match status" value="1"/>
</dbReference>
<evidence type="ECO:0000256" key="8">
    <source>
        <dbReference type="ARBA" id="ARBA00023136"/>
    </source>
</evidence>
<dbReference type="NCBIfam" id="TIGR01475">
    <property type="entry name" value="ubiA_other"/>
    <property type="match status" value="1"/>
</dbReference>
<evidence type="ECO:0000256" key="3">
    <source>
        <dbReference type="ARBA" id="ARBA00005985"/>
    </source>
</evidence>
<dbReference type="CDD" id="cd13959">
    <property type="entry name" value="PT_UbiA_COQ2"/>
    <property type="match status" value="1"/>
</dbReference>
<dbReference type="EMBL" id="JQCR01000003">
    <property type="protein sequence ID" value="KGE17823.1"/>
    <property type="molecule type" value="Genomic_DNA"/>
</dbReference>
<keyword evidence="7 10" id="KW-1133">Transmembrane helix</keyword>
<dbReference type="AlphaFoldDB" id="A0A098M6Z5"/>
<proteinExistence type="inferred from homology"/>
<dbReference type="EC" id="2.5.1.39" evidence="9"/>
<keyword evidence="8 10" id="KW-0472">Membrane</keyword>
<keyword evidence="12" id="KW-1185">Reference proteome</keyword>
<dbReference type="FunFam" id="1.10.357.140:FF:000008">
    <property type="entry name" value="4-hydroxybenzoate octaprenyltransferase"/>
    <property type="match status" value="1"/>
</dbReference>
<reference evidence="11 12" key="1">
    <citation type="submission" date="2014-08" db="EMBL/GenBank/DDBJ databases">
        <authorList>
            <person name="den Bakker H.C."/>
        </authorList>
    </citation>
    <scope>NUCLEOTIDE SEQUENCE [LARGE SCALE GENOMIC DNA]</scope>
    <source>
        <strain evidence="11 12">DSM 18334</strain>
    </source>
</reference>
<feature type="transmembrane region" description="Helical" evidence="10">
    <location>
        <begin position="86"/>
        <end position="107"/>
    </location>
</feature>
<dbReference type="eggNOG" id="COG0382">
    <property type="taxonomic scope" value="Bacteria"/>
</dbReference>
<feature type="transmembrane region" description="Helical" evidence="10">
    <location>
        <begin position="137"/>
        <end position="157"/>
    </location>
</feature>
<dbReference type="GO" id="GO:0008412">
    <property type="term" value="F:4-hydroxybenzoate polyprenyltransferase activity"/>
    <property type="evidence" value="ECO:0007669"/>
    <property type="project" value="UniProtKB-EC"/>
</dbReference>
<feature type="transmembrane region" description="Helical" evidence="10">
    <location>
        <begin position="113"/>
        <end position="130"/>
    </location>
</feature>
<comment type="cofactor">
    <cofactor evidence="1">
        <name>Mg(2+)</name>
        <dbReference type="ChEBI" id="CHEBI:18420"/>
    </cofactor>
</comment>
<dbReference type="GO" id="GO:0005886">
    <property type="term" value="C:plasma membrane"/>
    <property type="evidence" value="ECO:0007669"/>
    <property type="project" value="TreeGrafter"/>
</dbReference>
<organism evidence="11 12">
    <name type="scientific">Paenibacillus wynnii</name>
    <dbReference type="NCBI Taxonomy" id="268407"/>
    <lineage>
        <taxon>Bacteria</taxon>
        <taxon>Bacillati</taxon>
        <taxon>Bacillota</taxon>
        <taxon>Bacilli</taxon>
        <taxon>Bacillales</taxon>
        <taxon>Paenibacillaceae</taxon>
        <taxon>Paenibacillus</taxon>
    </lineage>
</organism>
<feature type="transmembrane region" description="Helical" evidence="10">
    <location>
        <begin position="45"/>
        <end position="66"/>
    </location>
</feature>